<accession>A0A1I7TSX9</accession>
<reference evidence="7" key="1">
    <citation type="submission" date="2016-11" db="UniProtKB">
        <authorList>
            <consortium name="WormBaseParasite"/>
        </authorList>
    </citation>
    <scope>IDENTIFICATION</scope>
</reference>
<name>A0A1I7TSX9_9PELO</name>
<organism evidence="6 7">
    <name type="scientific">Caenorhabditis tropicalis</name>
    <dbReference type="NCBI Taxonomy" id="1561998"/>
    <lineage>
        <taxon>Eukaryota</taxon>
        <taxon>Metazoa</taxon>
        <taxon>Ecdysozoa</taxon>
        <taxon>Nematoda</taxon>
        <taxon>Chromadorea</taxon>
        <taxon>Rhabditida</taxon>
        <taxon>Rhabditina</taxon>
        <taxon>Rhabditomorpha</taxon>
        <taxon>Rhabditoidea</taxon>
        <taxon>Rhabditidae</taxon>
        <taxon>Peloderinae</taxon>
        <taxon>Caenorhabditis</taxon>
    </lineage>
</organism>
<dbReference type="WBParaSite" id="Csp11.Scaffold629.g11454.t1">
    <property type="protein sequence ID" value="Csp11.Scaffold629.g11454.t1"/>
    <property type="gene ID" value="Csp11.Scaffold629.g11454"/>
</dbReference>
<proteinExistence type="inferred from homology"/>
<comment type="similarity">
    <text evidence="2">Belongs to the UPF0375 family.</text>
</comment>
<dbReference type="GO" id="GO:0005576">
    <property type="term" value="C:extracellular region"/>
    <property type="evidence" value="ECO:0007669"/>
    <property type="project" value="UniProtKB-SubCell"/>
</dbReference>
<evidence type="ECO:0000256" key="1">
    <source>
        <dbReference type="ARBA" id="ARBA00004613"/>
    </source>
</evidence>
<protein>
    <submittedName>
        <fullName evidence="7">DUF281 domain-containing protein</fullName>
    </submittedName>
</protein>
<evidence type="ECO:0000256" key="3">
    <source>
        <dbReference type="ARBA" id="ARBA00022525"/>
    </source>
</evidence>
<dbReference type="AlphaFoldDB" id="A0A1I7TSX9"/>
<comment type="subcellular location">
    <subcellularLocation>
        <location evidence="1">Secreted</location>
    </subcellularLocation>
</comment>
<feature type="signal peptide" evidence="5">
    <location>
        <begin position="1"/>
        <end position="19"/>
    </location>
</feature>
<feature type="chain" id="PRO_5009307916" evidence="5">
    <location>
        <begin position="20"/>
        <end position="128"/>
    </location>
</feature>
<evidence type="ECO:0000313" key="6">
    <source>
        <dbReference type="Proteomes" id="UP000095282"/>
    </source>
</evidence>
<keyword evidence="6" id="KW-1185">Reference proteome</keyword>
<dbReference type="eggNOG" id="ENOG502TK74">
    <property type="taxonomic scope" value="Eukaryota"/>
</dbReference>
<keyword evidence="4 5" id="KW-0732">Signal</keyword>
<evidence type="ECO:0000256" key="5">
    <source>
        <dbReference type="SAM" id="SignalP"/>
    </source>
</evidence>
<evidence type="ECO:0000256" key="4">
    <source>
        <dbReference type="ARBA" id="ARBA00022729"/>
    </source>
</evidence>
<evidence type="ECO:0000313" key="7">
    <source>
        <dbReference type="WBParaSite" id="Csp11.Scaffold629.g11454.t1"/>
    </source>
</evidence>
<dbReference type="Pfam" id="PF07403">
    <property type="entry name" value="DUF1505"/>
    <property type="match status" value="1"/>
</dbReference>
<dbReference type="InterPro" id="IPR009981">
    <property type="entry name" value="DUF1505"/>
</dbReference>
<sequence>MNFLLYSLLVLTVAVMASGHGIPKKRYALDDIEARQKDAWNLKTLMPRGFTLFPMIGKSSSVNNLDSSNNCDEKIIQSEKSGSCEITATWDFENDSECFKSTYYKKVEYPTNGVPKCTKTEFGKIFIF</sequence>
<evidence type="ECO:0000256" key="2">
    <source>
        <dbReference type="ARBA" id="ARBA00005932"/>
    </source>
</evidence>
<dbReference type="Proteomes" id="UP000095282">
    <property type="component" value="Unplaced"/>
</dbReference>
<keyword evidence="3" id="KW-0964">Secreted</keyword>